<protein>
    <submittedName>
        <fullName evidence="1">Uncharacterized protein</fullName>
    </submittedName>
</protein>
<organism evidence="1 2">
    <name type="scientific">Nesidiocoris tenuis</name>
    <dbReference type="NCBI Taxonomy" id="355587"/>
    <lineage>
        <taxon>Eukaryota</taxon>
        <taxon>Metazoa</taxon>
        <taxon>Ecdysozoa</taxon>
        <taxon>Arthropoda</taxon>
        <taxon>Hexapoda</taxon>
        <taxon>Insecta</taxon>
        <taxon>Pterygota</taxon>
        <taxon>Neoptera</taxon>
        <taxon>Paraneoptera</taxon>
        <taxon>Hemiptera</taxon>
        <taxon>Heteroptera</taxon>
        <taxon>Panheteroptera</taxon>
        <taxon>Cimicomorpha</taxon>
        <taxon>Miridae</taxon>
        <taxon>Dicyphina</taxon>
        <taxon>Nesidiocoris</taxon>
    </lineage>
</organism>
<dbReference type="AlphaFoldDB" id="A0A6H5GQA6"/>
<evidence type="ECO:0000313" key="2">
    <source>
        <dbReference type="Proteomes" id="UP000479000"/>
    </source>
</evidence>
<accession>A0A6H5GQA6</accession>
<sequence length="188" mass="20101">MMLCHVSPIRLYHIEWVRGSGYCDEWPWSRASGRASLGFPRDPCTGPGCRQPMNHGALINAEDELWARPIITIAGELLSLLSSVAPSSSSWPLSGASFSKVMTAGCERSSGPSRNTARYITSSFSGYPSGFYSLLFGRTGSYPIGGSYSHVTINALATGSLKFGNSSANRQSPDCGAKVTACEFEGDE</sequence>
<proteinExistence type="predicted"/>
<dbReference type="EMBL" id="CADCXU010015914">
    <property type="protein sequence ID" value="CAB0005118.1"/>
    <property type="molecule type" value="Genomic_DNA"/>
</dbReference>
<reference evidence="1 2" key="1">
    <citation type="submission" date="2020-02" db="EMBL/GenBank/DDBJ databases">
        <authorList>
            <person name="Ferguson B K."/>
        </authorList>
    </citation>
    <scope>NUCLEOTIDE SEQUENCE [LARGE SCALE GENOMIC DNA]</scope>
</reference>
<feature type="non-terminal residue" evidence="1">
    <location>
        <position position="188"/>
    </location>
</feature>
<gene>
    <name evidence="1" type="ORF">NTEN_LOCUS10595</name>
</gene>
<keyword evidence="2" id="KW-1185">Reference proteome</keyword>
<evidence type="ECO:0000313" key="1">
    <source>
        <dbReference type="EMBL" id="CAB0005118.1"/>
    </source>
</evidence>
<name>A0A6H5GQA6_9HEMI</name>
<dbReference type="Proteomes" id="UP000479000">
    <property type="component" value="Unassembled WGS sequence"/>
</dbReference>